<sequence>MENTALEFLKIQLAFNDNVLNKNLEEVSNEEALIFPNGNVNCANWVLGHLIFIRNSLIKVLGGNAVWEDKDFFFYNRGEKPLEHKDKFIGFETLRSYYKDSQNELQRVVAKPENSNHASIQDLAGLMLHEIYHSGQIGTLRRLLGKEGAIK</sequence>
<dbReference type="RefSeq" id="WP_079665459.1">
    <property type="nucleotide sequence ID" value="NZ_FUYZ01000001.1"/>
</dbReference>
<dbReference type="EMBL" id="FUYZ01000001">
    <property type="protein sequence ID" value="SKB59938.1"/>
    <property type="molecule type" value="Genomic_DNA"/>
</dbReference>
<dbReference type="OrthoDB" id="1266848at2"/>
<accession>A0A1T5CKC5</accession>
<proteinExistence type="predicted"/>
<protein>
    <recommendedName>
        <fullName evidence="3">DinB superfamily protein</fullName>
    </recommendedName>
</protein>
<name>A0A1T5CKC5_9FLAO</name>
<evidence type="ECO:0008006" key="3">
    <source>
        <dbReference type="Google" id="ProtNLM"/>
    </source>
</evidence>
<dbReference type="Proteomes" id="UP000191112">
    <property type="component" value="Unassembled WGS sequence"/>
</dbReference>
<dbReference type="STRING" id="619805.SAMN05660477_00132"/>
<dbReference type="Gene3D" id="1.20.120.450">
    <property type="entry name" value="dinb family like domain"/>
    <property type="match status" value="1"/>
</dbReference>
<dbReference type="AlphaFoldDB" id="A0A1T5CKC5"/>
<keyword evidence="2" id="KW-1185">Reference proteome</keyword>
<evidence type="ECO:0000313" key="1">
    <source>
        <dbReference type="EMBL" id="SKB59938.1"/>
    </source>
</evidence>
<dbReference type="SUPFAM" id="SSF109854">
    <property type="entry name" value="DinB/YfiT-like putative metalloenzymes"/>
    <property type="match status" value="1"/>
</dbReference>
<reference evidence="1 2" key="1">
    <citation type="submission" date="2017-02" db="EMBL/GenBank/DDBJ databases">
        <authorList>
            <person name="Peterson S.W."/>
        </authorList>
    </citation>
    <scope>NUCLEOTIDE SEQUENCE [LARGE SCALE GENOMIC DNA]</scope>
    <source>
        <strain evidence="1 2">DSM 22323</strain>
    </source>
</reference>
<dbReference type="InterPro" id="IPR034660">
    <property type="entry name" value="DinB/YfiT-like"/>
</dbReference>
<organism evidence="1 2">
    <name type="scientific">Soonwooa buanensis</name>
    <dbReference type="NCBI Taxonomy" id="619805"/>
    <lineage>
        <taxon>Bacteria</taxon>
        <taxon>Pseudomonadati</taxon>
        <taxon>Bacteroidota</taxon>
        <taxon>Flavobacteriia</taxon>
        <taxon>Flavobacteriales</taxon>
        <taxon>Weeksellaceae</taxon>
        <taxon>Chryseobacterium group</taxon>
        <taxon>Soonwooa</taxon>
    </lineage>
</organism>
<gene>
    <name evidence="1" type="ORF">SAMN05660477_00132</name>
</gene>
<evidence type="ECO:0000313" key="2">
    <source>
        <dbReference type="Proteomes" id="UP000191112"/>
    </source>
</evidence>